<dbReference type="InterPro" id="IPR036390">
    <property type="entry name" value="WH_DNA-bd_sf"/>
</dbReference>
<dbReference type="GO" id="GO:0003677">
    <property type="term" value="F:DNA binding"/>
    <property type="evidence" value="ECO:0007669"/>
    <property type="project" value="UniProtKB-KW"/>
</dbReference>
<sequence>MKEFMTLENQLCFAIYETSSEFTKLYTSALRSFELTFPQYLVLLALWEKDGLTVKELGQTLKLGTGTLTPMLARMEAKGWLRKERSTEDERCVNIHLLPKAIEEKPLIHQKVAEEVLTCGIEFEEYQQLMQQLQLLKGKLKSRK</sequence>
<comment type="caution">
    <text evidence="7">The sequence shown here is derived from an EMBL/GenBank/DDBJ whole genome shotgun (WGS) entry which is preliminary data.</text>
</comment>
<dbReference type="GO" id="GO:0003700">
    <property type="term" value="F:DNA-binding transcription factor activity"/>
    <property type="evidence" value="ECO:0007669"/>
    <property type="project" value="InterPro"/>
</dbReference>
<evidence type="ECO:0000256" key="4">
    <source>
        <dbReference type="ARBA" id="ARBA00023125"/>
    </source>
</evidence>
<dbReference type="GO" id="GO:0006950">
    <property type="term" value="P:response to stress"/>
    <property type="evidence" value="ECO:0007669"/>
    <property type="project" value="TreeGrafter"/>
</dbReference>
<dbReference type="InterPro" id="IPR000835">
    <property type="entry name" value="HTH_MarR-typ"/>
</dbReference>
<proteinExistence type="predicted"/>
<evidence type="ECO:0000256" key="2">
    <source>
        <dbReference type="ARBA" id="ARBA00022490"/>
    </source>
</evidence>
<accession>A0A4Q0VSF1</accession>
<dbReference type="Proteomes" id="UP000290649">
    <property type="component" value="Unassembled WGS sequence"/>
</dbReference>
<keyword evidence="4" id="KW-0238">DNA-binding</keyword>
<reference evidence="7 8" key="1">
    <citation type="journal article" date="2019" name="Int. J. Syst. Evol. Microbiol.">
        <title>Anaerobacillus alkaliphilus sp. nov., a novel alkaliphilic and moderately halophilic bacterium.</title>
        <authorList>
            <person name="Borsodi A.K."/>
            <person name="Aszalos J.M."/>
            <person name="Bihari P."/>
            <person name="Nagy I."/>
            <person name="Schumann P."/>
            <person name="Sproer C."/>
            <person name="Kovacs A.L."/>
            <person name="Boka K."/>
            <person name="Dobosy P."/>
            <person name="Ovari M."/>
            <person name="Szili-Kovacs T."/>
            <person name="Toth E."/>
        </authorList>
    </citation>
    <scope>NUCLEOTIDE SEQUENCE [LARGE SCALE GENOMIC DNA]</scope>
    <source>
        <strain evidence="7 8">B16-10</strain>
    </source>
</reference>
<evidence type="ECO:0000259" key="6">
    <source>
        <dbReference type="PROSITE" id="PS50995"/>
    </source>
</evidence>
<comment type="subcellular location">
    <subcellularLocation>
        <location evidence="1">Cytoplasm</location>
    </subcellularLocation>
</comment>
<dbReference type="Pfam" id="PF22381">
    <property type="entry name" value="Staph_reg_Sar_Rot"/>
    <property type="match status" value="1"/>
</dbReference>
<evidence type="ECO:0000256" key="1">
    <source>
        <dbReference type="ARBA" id="ARBA00004496"/>
    </source>
</evidence>
<keyword evidence="5" id="KW-0804">Transcription</keyword>
<evidence type="ECO:0000313" key="7">
    <source>
        <dbReference type="EMBL" id="RXJ00266.1"/>
    </source>
</evidence>
<keyword evidence="2" id="KW-0963">Cytoplasm</keyword>
<dbReference type="InterPro" id="IPR036388">
    <property type="entry name" value="WH-like_DNA-bd_sf"/>
</dbReference>
<dbReference type="PANTHER" id="PTHR33164">
    <property type="entry name" value="TRANSCRIPTIONAL REGULATOR, MARR FAMILY"/>
    <property type="match status" value="1"/>
</dbReference>
<gene>
    <name evidence="7" type="ORF">DS745_12085</name>
</gene>
<evidence type="ECO:0000313" key="8">
    <source>
        <dbReference type="Proteomes" id="UP000290649"/>
    </source>
</evidence>
<evidence type="ECO:0000256" key="3">
    <source>
        <dbReference type="ARBA" id="ARBA00023015"/>
    </source>
</evidence>
<dbReference type="OrthoDB" id="9806864at2"/>
<dbReference type="Gene3D" id="1.10.10.10">
    <property type="entry name" value="Winged helix-like DNA-binding domain superfamily/Winged helix DNA-binding domain"/>
    <property type="match status" value="1"/>
</dbReference>
<dbReference type="PANTHER" id="PTHR33164:SF5">
    <property type="entry name" value="ORGANIC HYDROPEROXIDE RESISTANCE TRANSCRIPTIONAL REGULATOR"/>
    <property type="match status" value="1"/>
</dbReference>
<dbReference type="InterPro" id="IPR055166">
    <property type="entry name" value="Transc_reg_Sar_Rot_HTH"/>
</dbReference>
<dbReference type="InterPro" id="IPR039422">
    <property type="entry name" value="MarR/SlyA-like"/>
</dbReference>
<protein>
    <submittedName>
        <fullName evidence="7">MarR family transcriptional regulator</fullName>
    </submittedName>
</protein>
<dbReference type="EMBL" id="QOUX01000039">
    <property type="protein sequence ID" value="RXJ00266.1"/>
    <property type="molecule type" value="Genomic_DNA"/>
</dbReference>
<organism evidence="7 8">
    <name type="scientific">Anaerobacillus alkaliphilus</name>
    <dbReference type="NCBI Taxonomy" id="1548597"/>
    <lineage>
        <taxon>Bacteria</taxon>
        <taxon>Bacillati</taxon>
        <taxon>Bacillota</taxon>
        <taxon>Bacilli</taxon>
        <taxon>Bacillales</taxon>
        <taxon>Bacillaceae</taxon>
        <taxon>Anaerobacillus</taxon>
    </lineage>
</organism>
<keyword evidence="8" id="KW-1185">Reference proteome</keyword>
<dbReference type="PROSITE" id="PS50995">
    <property type="entry name" value="HTH_MARR_2"/>
    <property type="match status" value="1"/>
</dbReference>
<feature type="domain" description="HTH marR-type" evidence="6">
    <location>
        <begin position="8"/>
        <end position="138"/>
    </location>
</feature>
<name>A0A4Q0VSF1_9BACI</name>
<dbReference type="RefSeq" id="WP_129078487.1">
    <property type="nucleotide sequence ID" value="NZ_QOUX01000039.1"/>
</dbReference>
<dbReference type="AlphaFoldDB" id="A0A4Q0VSF1"/>
<evidence type="ECO:0000256" key="5">
    <source>
        <dbReference type="ARBA" id="ARBA00023163"/>
    </source>
</evidence>
<keyword evidence="3" id="KW-0805">Transcription regulation</keyword>
<dbReference type="GO" id="GO:0005737">
    <property type="term" value="C:cytoplasm"/>
    <property type="evidence" value="ECO:0007669"/>
    <property type="project" value="UniProtKB-SubCell"/>
</dbReference>
<dbReference type="SMART" id="SM00347">
    <property type="entry name" value="HTH_MARR"/>
    <property type="match status" value="1"/>
</dbReference>
<dbReference type="SUPFAM" id="SSF46785">
    <property type="entry name" value="Winged helix' DNA-binding domain"/>
    <property type="match status" value="1"/>
</dbReference>